<keyword evidence="3" id="KW-1185">Reference proteome</keyword>
<accession>A0A9Q0N533</accession>
<comment type="caution">
    <text evidence="2">The sequence shown here is derived from an EMBL/GenBank/DDBJ whole genome shotgun (WGS) entry which is preliminary data.</text>
</comment>
<protein>
    <submittedName>
        <fullName evidence="2">1-phosphatidylinositol 4,5-bisphosphate phosphodiesterase classes I and II</fullName>
    </submittedName>
</protein>
<dbReference type="Proteomes" id="UP001151699">
    <property type="component" value="Chromosome B"/>
</dbReference>
<dbReference type="InterPro" id="IPR042531">
    <property type="entry name" value="PLC-beta_C_sf"/>
</dbReference>
<organism evidence="2 3">
    <name type="scientific">Pseudolycoriella hygida</name>
    <dbReference type="NCBI Taxonomy" id="35572"/>
    <lineage>
        <taxon>Eukaryota</taxon>
        <taxon>Metazoa</taxon>
        <taxon>Ecdysozoa</taxon>
        <taxon>Arthropoda</taxon>
        <taxon>Hexapoda</taxon>
        <taxon>Insecta</taxon>
        <taxon>Pterygota</taxon>
        <taxon>Neoptera</taxon>
        <taxon>Endopterygota</taxon>
        <taxon>Diptera</taxon>
        <taxon>Nematocera</taxon>
        <taxon>Sciaroidea</taxon>
        <taxon>Sciaridae</taxon>
        <taxon>Pseudolycoriella</taxon>
    </lineage>
</organism>
<sequence>MRQLNLVRRDEVKNLALKHKDRDELIRMKREVASSLVGRGVTERVRLTQAYEKKRDELQKQHDSVRAALLEHKS</sequence>
<dbReference type="EMBL" id="WJQU01000002">
    <property type="protein sequence ID" value="KAJ6643728.1"/>
    <property type="molecule type" value="Genomic_DNA"/>
</dbReference>
<evidence type="ECO:0000256" key="1">
    <source>
        <dbReference type="SAM" id="MobiDB-lite"/>
    </source>
</evidence>
<gene>
    <name evidence="2" type="primary">Plc21C_2</name>
    <name evidence="2" type="ORF">Bhyg_08693</name>
</gene>
<evidence type="ECO:0000313" key="2">
    <source>
        <dbReference type="EMBL" id="KAJ6643728.1"/>
    </source>
</evidence>
<dbReference type="Gene3D" id="1.20.1230.10">
    <property type="entry name" value="Phospholipase C beta, distal C-terminal domain"/>
    <property type="match status" value="1"/>
</dbReference>
<feature type="region of interest" description="Disordered" evidence="1">
    <location>
        <begin position="53"/>
        <end position="74"/>
    </location>
</feature>
<evidence type="ECO:0000313" key="3">
    <source>
        <dbReference type="Proteomes" id="UP001151699"/>
    </source>
</evidence>
<dbReference type="AlphaFoldDB" id="A0A9Q0N533"/>
<dbReference type="SUPFAM" id="SSF69989">
    <property type="entry name" value="C-terminal domain of PLC-beta"/>
    <property type="match status" value="1"/>
</dbReference>
<name>A0A9Q0N533_9DIPT</name>
<feature type="non-terminal residue" evidence="2">
    <location>
        <position position="74"/>
    </location>
</feature>
<proteinExistence type="predicted"/>
<dbReference type="OrthoDB" id="269822at2759"/>
<reference evidence="2" key="1">
    <citation type="submission" date="2022-07" db="EMBL/GenBank/DDBJ databases">
        <authorList>
            <person name="Trinca V."/>
            <person name="Uliana J.V.C."/>
            <person name="Torres T.T."/>
            <person name="Ward R.J."/>
            <person name="Monesi N."/>
        </authorList>
    </citation>
    <scope>NUCLEOTIDE SEQUENCE</scope>
    <source>
        <strain evidence="2">HSMRA1968</strain>
        <tissue evidence="2">Whole embryos</tissue>
    </source>
</reference>